<feature type="domain" description="DUF6438" evidence="2">
    <location>
        <begin position="164"/>
        <end position="279"/>
    </location>
</feature>
<gene>
    <name evidence="3" type="ORF">FBZ90_103242</name>
</gene>
<name>A0A560HD71_9PROT</name>
<evidence type="ECO:0000259" key="2">
    <source>
        <dbReference type="Pfam" id="PF20033"/>
    </source>
</evidence>
<dbReference type="InterPro" id="IPR045497">
    <property type="entry name" value="DUF6438"/>
</dbReference>
<dbReference type="OrthoDB" id="7172369at2"/>
<feature type="chain" id="PRO_5021912777" description="DUF6438 domain-containing protein" evidence="1">
    <location>
        <begin position="27"/>
        <end position="552"/>
    </location>
</feature>
<dbReference type="EMBL" id="VITR01000003">
    <property type="protein sequence ID" value="TWB44335.1"/>
    <property type="molecule type" value="Genomic_DNA"/>
</dbReference>
<dbReference type="AlphaFoldDB" id="A0A560HD71"/>
<dbReference type="Pfam" id="PF20033">
    <property type="entry name" value="DUF6438"/>
    <property type="match status" value="1"/>
</dbReference>
<organism evidence="3 4">
    <name type="scientific">Nitrospirillum amazonense</name>
    <dbReference type="NCBI Taxonomy" id="28077"/>
    <lineage>
        <taxon>Bacteria</taxon>
        <taxon>Pseudomonadati</taxon>
        <taxon>Pseudomonadota</taxon>
        <taxon>Alphaproteobacteria</taxon>
        <taxon>Rhodospirillales</taxon>
        <taxon>Azospirillaceae</taxon>
        <taxon>Nitrospirillum</taxon>
    </lineage>
</organism>
<evidence type="ECO:0000313" key="4">
    <source>
        <dbReference type="Proteomes" id="UP000315751"/>
    </source>
</evidence>
<comment type="caution">
    <text evidence="3">The sequence shown here is derived from an EMBL/GenBank/DDBJ whole genome shotgun (WGS) entry which is preliminary data.</text>
</comment>
<protein>
    <recommendedName>
        <fullName evidence="2">DUF6438 domain-containing protein</fullName>
    </recommendedName>
</protein>
<feature type="signal peptide" evidence="1">
    <location>
        <begin position="1"/>
        <end position="26"/>
    </location>
</feature>
<proteinExistence type="predicted"/>
<evidence type="ECO:0000256" key="1">
    <source>
        <dbReference type="SAM" id="SignalP"/>
    </source>
</evidence>
<evidence type="ECO:0000313" key="3">
    <source>
        <dbReference type="EMBL" id="TWB44335.1"/>
    </source>
</evidence>
<dbReference type="InterPro" id="IPR036770">
    <property type="entry name" value="Ankyrin_rpt-contain_sf"/>
</dbReference>
<dbReference type="PROSITE" id="PS51257">
    <property type="entry name" value="PROKAR_LIPOPROTEIN"/>
    <property type="match status" value="1"/>
</dbReference>
<dbReference type="Proteomes" id="UP000315751">
    <property type="component" value="Unassembled WGS sequence"/>
</dbReference>
<accession>A0A560HD71</accession>
<dbReference type="RefSeq" id="WP_145730151.1">
    <property type="nucleotide sequence ID" value="NZ_VITR01000003.1"/>
</dbReference>
<keyword evidence="1" id="KW-0732">Signal</keyword>
<dbReference type="SUPFAM" id="SSF48403">
    <property type="entry name" value="Ankyrin repeat"/>
    <property type="match status" value="1"/>
</dbReference>
<keyword evidence="4" id="KW-1185">Reference proteome</keyword>
<dbReference type="Gene3D" id="1.25.40.20">
    <property type="entry name" value="Ankyrin repeat-containing domain"/>
    <property type="match status" value="1"/>
</dbReference>
<sequence length="552" mass="59310">MPQAPRRVTPLLVTALLPLLSACALHRDTDDTIGLSSTTFFGHLTNQADIREPSLAEATTVELKVRANEDGRVTAVTAPPQAHAYGVDWPQKADDPAVKTAVDAARRWRLRPLLYRGHPVPTQATVAVRVLPAERWAQPDAPFPEVDWSKLRISLSRDVPFGGQYTVTVVGDGHVVFDSPAQPDMATFTNRALLPRGLFLPGRHEDSIDPALVRALVAKFQAARFFGVAPEYKARSRESPFVTLTLDTSNGSRRVVDYIGRDVGLPQSVKDLEDEVDRIAGTARWTRGTPGVIGWLAATGFDFKSDMAAVLAVSDYGWNAQATVLEFMNRGLDLEKTSTADRPRIGPVGIMLMRQALSKGQTTVFARLMAGGWLARLQPGDADRMFALAGANCDAGFARAAVAAGLAVDGPAAGLENGPNGTALITLATRYSCASEQARLDTTAQLLKLGADPNRRDEDGRTILFHVHTLDLLELLLSHGADATLRDPAGNSAALYSQEDAITLRLLEAGASPEGRDEDGHTLPERAALYTMPATARWLAAHGQTTAPGGKK</sequence>
<reference evidence="3 4" key="1">
    <citation type="submission" date="2019-06" db="EMBL/GenBank/DDBJ databases">
        <title>Genomic Encyclopedia of Type Strains, Phase IV (KMG-V): Genome sequencing to study the core and pangenomes of soil and plant-associated prokaryotes.</title>
        <authorList>
            <person name="Whitman W."/>
        </authorList>
    </citation>
    <scope>NUCLEOTIDE SEQUENCE [LARGE SCALE GENOMIC DNA]</scope>
    <source>
        <strain evidence="3 4">BR 11622</strain>
    </source>
</reference>